<evidence type="ECO:0000313" key="2">
    <source>
        <dbReference type="Proteomes" id="UP000637632"/>
    </source>
</evidence>
<keyword evidence="2" id="KW-1185">Reference proteome</keyword>
<protein>
    <submittedName>
        <fullName evidence="1">Uncharacterized protein</fullName>
    </submittedName>
</protein>
<comment type="caution">
    <text evidence="1">The sequence shown here is derived from an EMBL/GenBank/DDBJ whole genome shotgun (WGS) entry which is preliminary data.</text>
</comment>
<gene>
    <name evidence="1" type="ORF">H8K26_07830</name>
</gene>
<organism evidence="1 2">
    <name type="scientific">Undibacterium aquatile</name>
    <dbReference type="NCBI Taxonomy" id="1537398"/>
    <lineage>
        <taxon>Bacteria</taxon>
        <taxon>Pseudomonadati</taxon>
        <taxon>Pseudomonadota</taxon>
        <taxon>Betaproteobacteria</taxon>
        <taxon>Burkholderiales</taxon>
        <taxon>Oxalobacteraceae</taxon>
        <taxon>Undibacterium</taxon>
    </lineage>
</organism>
<dbReference type="RefSeq" id="WP_190478581.1">
    <property type="nucleotide sequence ID" value="NZ_JACOFT010000002.1"/>
</dbReference>
<name>A0ABR6XEZ4_9BURK</name>
<reference evidence="1 2" key="1">
    <citation type="submission" date="2020-08" db="EMBL/GenBank/DDBJ databases">
        <title>Novel species isolated from subtropical streams in China.</title>
        <authorList>
            <person name="Lu H."/>
        </authorList>
    </citation>
    <scope>NUCLEOTIDE SEQUENCE [LARGE SCALE GENOMIC DNA]</scope>
    <source>
        <strain evidence="1 2">CCTCC AB 2015119</strain>
    </source>
</reference>
<dbReference type="EMBL" id="JACOFT010000002">
    <property type="protein sequence ID" value="MBC3811350.1"/>
    <property type="molecule type" value="Genomic_DNA"/>
</dbReference>
<sequence>MSLHESNSTDPIFVDGAFDDMVWVSEMNRLFKTPGVQHLLSLFRAVGISRV</sequence>
<proteinExistence type="predicted"/>
<dbReference type="Proteomes" id="UP000637632">
    <property type="component" value="Unassembled WGS sequence"/>
</dbReference>
<evidence type="ECO:0000313" key="1">
    <source>
        <dbReference type="EMBL" id="MBC3811350.1"/>
    </source>
</evidence>
<accession>A0ABR6XEZ4</accession>